<comment type="caution">
    <text evidence="1">The sequence shown here is derived from an EMBL/GenBank/DDBJ whole genome shotgun (WGS) entry which is preliminary data.</text>
</comment>
<proteinExistence type="predicted"/>
<gene>
    <name evidence="1" type="ORF">BV898_14030</name>
</gene>
<dbReference type="Proteomes" id="UP000192578">
    <property type="component" value="Unassembled WGS sequence"/>
</dbReference>
<accession>A0A1W0W907</accession>
<evidence type="ECO:0000313" key="2">
    <source>
        <dbReference type="Proteomes" id="UP000192578"/>
    </source>
</evidence>
<dbReference type="OrthoDB" id="10667162at2759"/>
<dbReference type="AlphaFoldDB" id="A0A1W0W907"/>
<evidence type="ECO:0000313" key="1">
    <source>
        <dbReference type="EMBL" id="OQV11686.1"/>
    </source>
</evidence>
<dbReference type="SUPFAM" id="SSF53822">
    <property type="entry name" value="Periplasmic binding protein-like I"/>
    <property type="match status" value="1"/>
</dbReference>
<dbReference type="Gene3D" id="3.40.50.2300">
    <property type="match status" value="2"/>
</dbReference>
<keyword evidence="2" id="KW-1185">Reference proteome</keyword>
<dbReference type="EMBL" id="MTYJ01000164">
    <property type="protein sequence ID" value="OQV11686.1"/>
    <property type="molecule type" value="Genomic_DNA"/>
</dbReference>
<dbReference type="InterPro" id="IPR028082">
    <property type="entry name" value="Peripla_BP_I"/>
</dbReference>
<organism evidence="1 2">
    <name type="scientific">Hypsibius exemplaris</name>
    <name type="common">Freshwater tardigrade</name>
    <dbReference type="NCBI Taxonomy" id="2072580"/>
    <lineage>
        <taxon>Eukaryota</taxon>
        <taxon>Metazoa</taxon>
        <taxon>Ecdysozoa</taxon>
        <taxon>Tardigrada</taxon>
        <taxon>Eutardigrada</taxon>
        <taxon>Parachela</taxon>
        <taxon>Hypsibioidea</taxon>
        <taxon>Hypsibiidae</taxon>
        <taxon>Hypsibius</taxon>
    </lineage>
</organism>
<protein>
    <recommendedName>
        <fullName evidence="3">Receptor ligand binding region domain-containing protein</fullName>
    </recommendedName>
</protein>
<reference evidence="2" key="1">
    <citation type="submission" date="2017-01" db="EMBL/GenBank/DDBJ databases">
        <title>Comparative genomics of anhydrobiosis in the tardigrade Hypsibius dujardini.</title>
        <authorList>
            <person name="Yoshida Y."/>
            <person name="Koutsovoulos G."/>
            <person name="Laetsch D."/>
            <person name="Stevens L."/>
            <person name="Kumar S."/>
            <person name="Horikawa D."/>
            <person name="Ishino K."/>
            <person name="Komine S."/>
            <person name="Tomita M."/>
            <person name="Blaxter M."/>
            <person name="Arakawa K."/>
        </authorList>
    </citation>
    <scope>NUCLEOTIDE SEQUENCE [LARGE SCALE GENOMIC DNA]</scope>
    <source>
        <strain evidence="2">Z151</strain>
    </source>
</reference>
<name>A0A1W0W907_HYPEX</name>
<evidence type="ECO:0008006" key="3">
    <source>
        <dbReference type="Google" id="ProtNLM"/>
    </source>
</evidence>
<sequence>MPTNPEIVPPIVPPDRCSVYADPVIRTKSMSPTWISTTPAAGNNFHQMYHALFRRHNWTTVYFINDDSANPFYSALCKSVFQSFQSRAGNQGTFRTINSTQDANYTSVLNDFRTEQAFLENMTTGDYVYVALDTFHNILSGNFLWMNYDPNNSSKNLNEALKSLLVISLGKSVNTIKAEGQYLEAVWRIKAQQLFNYTPPEKERATPLTYASHAALEIFGQVLKESMNNTPEFDPSDGAGFARRFLHRRFETSVSDVYIDEVGEPRVNLVLRQFRRNSAAMSISLTTVAVQYSHNGTLIDLLDLHWQNGSPPRNEPLCGFLGQNSICYSTLGYAFVVL</sequence>